<keyword evidence="2" id="KW-1185">Reference proteome</keyword>
<reference evidence="2" key="1">
    <citation type="submission" date="2007-12" db="EMBL/GenBank/DDBJ databases">
        <title>Annotation of Entamoeba dispar SAW760.</title>
        <authorList>
            <person name="Lorenzi H."/>
            <person name="Inman J."/>
            <person name="Schobel S."/>
            <person name="Amedeo P."/>
            <person name="Caler E."/>
        </authorList>
    </citation>
    <scope>NUCLEOTIDE SEQUENCE [LARGE SCALE GENOMIC DNA]</scope>
    <source>
        <strain evidence="2">ATCC PRA-260 / SAW760</strain>
    </source>
</reference>
<proteinExistence type="predicted"/>
<dbReference type="Proteomes" id="UP000008076">
    <property type="component" value="Unassembled WGS sequence"/>
</dbReference>
<accession>B0EH34</accession>
<dbReference type="EMBL" id="DS549283">
    <property type="protein sequence ID" value="EDR26162.1"/>
    <property type="molecule type" value="Genomic_DNA"/>
</dbReference>
<sequence>MVDHTMNVYDFYVLSDKFKFIVCSFNEYDRQMANELINEYAINYSFEDLTALYEYCHNNNRGVYFIHYCQYEIIYIYAILNRMANIGINNIDRLSLNRLLYYVNDWWLRDGIAAAWNVLLDAYDREQHELEEANLYDNSLISDISIEDLKSSVDTLFSGNVEEGTISFSNRELEDFAFIEVTPSEESLPFFYDSDASAGF</sequence>
<dbReference type="RefSeq" id="XP_001737547.1">
    <property type="nucleotide sequence ID" value="XM_001737495.1"/>
</dbReference>
<dbReference type="KEGG" id="edi:EDI_135020"/>
<dbReference type="AlphaFoldDB" id="B0EH34"/>
<dbReference type="OrthoDB" id="33321at2759"/>
<name>B0EH34_ENTDS</name>
<dbReference type="GeneID" id="5882592"/>
<gene>
    <name evidence="1" type="ORF">EDI_135020</name>
</gene>
<evidence type="ECO:0000313" key="2">
    <source>
        <dbReference type="Proteomes" id="UP000008076"/>
    </source>
</evidence>
<protein>
    <submittedName>
        <fullName evidence="1">Uncharacterized protein</fullName>
    </submittedName>
</protein>
<dbReference type="VEuPathDB" id="AmoebaDB:EDI_135020"/>
<evidence type="ECO:0000313" key="1">
    <source>
        <dbReference type="EMBL" id="EDR26162.1"/>
    </source>
</evidence>
<dbReference type="eggNOG" id="ENOG502RIN9">
    <property type="taxonomic scope" value="Eukaryota"/>
</dbReference>
<organism evidence="2">
    <name type="scientific">Entamoeba dispar (strain ATCC PRA-260 / SAW760)</name>
    <dbReference type="NCBI Taxonomy" id="370354"/>
    <lineage>
        <taxon>Eukaryota</taxon>
        <taxon>Amoebozoa</taxon>
        <taxon>Evosea</taxon>
        <taxon>Archamoebae</taxon>
        <taxon>Mastigamoebida</taxon>
        <taxon>Entamoebidae</taxon>
        <taxon>Entamoeba</taxon>
    </lineage>
</organism>